<evidence type="ECO:0000313" key="2">
    <source>
        <dbReference type="Proteomes" id="UP000017836"/>
    </source>
</evidence>
<accession>U5DBV5</accession>
<name>U5DBV5_AMBTC</name>
<gene>
    <name evidence="1" type="ORF">AMTR_s00047p00222630</name>
</gene>
<keyword evidence="2" id="KW-1185">Reference proteome</keyword>
<dbReference type="Proteomes" id="UP000017836">
    <property type="component" value="Unassembled WGS sequence"/>
</dbReference>
<reference evidence="2" key="1">
    <citation type="journal article" date="2013" name="Science">
        <title>The Amborella genome and the evolution of flowering plants.</title>
        <authorList>
            <consortium name="Amborella Genome Project"/>
        </authorList>
    </citation>
    <scope>NUCLEOTIDE SEQUENCE [LARGE SCALE GENOMIC DNA]</scope>
</reference>
<proteinExistence type="predicted"/>
<dbReference type="AlphaFoldDB" id="U5DBV5"/>
<dbReference type="EMBL" id="KI392311">
    <property type="protein sequence ID" value="ERN17893.1"/>
    <property type="molecule type" value="Genomic_DNA"/>
</dbReference>
<sequence length="108" mass="11400">DKKQGEGGVCGVSLERGGGHQVLCVSVALHDNACAFVRHEGLQMHDLLYSCSCGYGCMKQVRGSPGATWIHRTAAGDSVWHAAARGYGAKHPESQHLLSGQHSVSSSK</sequence>
<protein>
    <submittedName>
        <fullName evidence="1">Uncharacterized protein</fullName>
    </submittedName>
</protein>
<evidence type="ECO:0000313" key="1">
    <source>
        <dbReference type="EMBL" id="ERN17893.1"/>
    </source>
</evidence>
<dbReference type="Gramene" id="ERN17893">
    <property type="protein sequence ID" value="ERN17893"/>
    <property type="gene ID" value="AMTR_s00047p00222630"/>
</dbReference>
<feature type="non-terminal residue" evidence="1">
    <location>
        <position position="1"/>
    </location>
</feature>
<dbReference type="HOGENOM" id="CLU_2203678_0_0_1"/>
<organism evidence="1 2">
    <name type="scientific">Amborella trichopoda</name>
    <dbReference type="NCBI Taxonomy" id="13333"/>
    <lineage>
        <taxon>Eukaryota</taxon>
        <taxon>Viridiplantae</taxon>
        <taxon>Streptophyta</taxon>
        <taxon>Embryophyta</taxon>
        <taxon>Tracheophyta</taxon>
        <taxon>Spermatophyta</taxon>
        <taxon>Magnoliopsida</taxon>
        <taxon>Amborellales</taxon>
        <taxon>Amborellaceae</taxon>
        <taxon>Amborella</taxon>
    </lineage>
</organism>